<proteinExistence type="predicted"/>
<dbReference type="EMBL" id="SNRW01013797">
    <property type="protein sequence ID" value="KAA6372204.1"/>
    <property type="molecule type" value="Genomic_DNA"/>
</dbReference>
<dbReference type="Proteomes" id="UP000324800">
    <property type="component" value="Unassembled WGS sequence"/>
</dbReference>
<accession>A0A5J4UPU1</accession>
<organism evidence="1 2">
    <name type="scientific">Streblomastix strix</name>
    <dbReference type="NCBI Taxonomy" id="222440"/>
    <lineage>
        <taxon>Eukaryota</taxon>
        <taxon>Metamonada</taxon>
        <taxon>Preaxostyla</taxon>
        <taxon>Oxymonadida</taxon>
        <taxon>Streblomastigidae</taxon>
        <taxon>Streblomastix</taxon>
    </lineage>
</organism>
<gene>
    <name evidence="1" type="ORF">EZS28_032268</name>
</gene>
<sequence>MIYIFCKACQPIHYKQTNALVTDCTKLIAFQSKSSPFISQVEQFAHKGVEFVQNLMEIAKARVKLQFDYVFETMLRECPFESHQHKNGERQFERKIRYLYRRIIDNEMKAASPNLKIYL</sequence>
<evidence type="ECO:0000313" key="2">
    <source>
        <dbReference type="Proteomes" id="UP000324800"/>
    </source>
</evidence>
<name>A0A5J4UPU1_9EUKA</name>
<evidence type="ECO:0000313" key="1">
    <source>
        <dbReference type="EMBL" id="KAA6372204.1"/>
    </source>
</evidence>
<reference evidence="1 2" key="1">
    <citation type="submission" date="2019-03" db="EMBL/GenBank/DDBJ databases">
        <title>Single cell metagenomics reveals metabolic interactions within the superorganism composed of flagellate Streblomastix strix and complex community of Bacteroidetes bacteria on its surface.</title>
        <authorList>
            <person name="Treitli S.C."/>
            <person name="Kolisko M."/>
            <person name="Husnik F."/>
            <person name="Keeling P."/>
            <person name="Hampl V."/>
        </authorList>
    </citation>
    <scope>NUCLEOTIDE SEQUENCE [LARGE SCALE GENOMIC DNA]</scope>
    <source>
        <strain evidence="1">ST1C</strain>
    </source>
</reference>
<dbReference type="AlphaFoldDB" id="A0A5J4UPU1"/>
<protein>
    <submittedName>
        <fullName evidence="1">Uncharacterized protein</fullName>
    </submittedName>
</protein>
<comment type="caution">
    <text evidence="1">The sequence shown here is derived from an EMBL/GenBank/DDBJ whole genome shotgun (WGS) entry which is preliminary data.</text>
</comment>